<sequence>MSSVCSCARLARLPIAGRPSINLTRPFSTTTTNFKVPPESPGWIQVPVPRQSQSSEEKLPKVKGTLPVPRDPFPRNEGNRKVQPKYFKETAPRPTNEASKKPAEPGSRLDHRRRLAETRRQSLKAALKGLYERKQQRVEAVTAASQQRLRENNRAATAPERKDDRFTRSSILSSLSATTAVALDPNRYVRAEESKVRTAALAQKKSEQRQDALMELYINASKFIVDEKELSQQLDDLFSEDYWNRQGKSMTQDADNAWDVWGQPPTVQGMLNEMLRKDQRAIDFQQTEQDRTVVRQKTIAEELTGGKME</sequence>
<accession>A0A4R8QEK8</accession>
<feature type="region of interest" description="Disordered" evidence="1">
    <location>
        <begin position="32"/>
        <end position="114"/>
    </location>
</feature>
<evidence type="ECO:0000256" key="1">
    <source>
        <dbReference type="SAM" id="MobiDB-lite"/>
    </source>
</evidence>
<evidence type="ECO:0000313" key="2">
    <source>
        <dbReference type="EMBL" id="TDZ34454.1"/>
    </source>
</evidence>
<proteinExistence type="predicted"/>
<evidence type="ECO:0000313" key="3">
    <source>
        <dbReference type="Proteomes" id="UP000295083"/>
    </source>
</evidence>
<organism evidence="2 3">
    <name type="scientific">Colletotrichum spinosum</name>
    <dbReference type="NCBI Taxonomy" id="1347390"/>
    <lineage>
        <taxon>Eukaryota</taxon>
        <taxon>Fungi</taxon>
        <taxon>Dikarya</taxon>
        <taxon>Ascomycota</taxon>
        <taxon>Pezizomycotina</taxon>
        <taxon>Sordariomycetes</taxon>
        <taxon>Hypocreomycetidae</taxon>
        <taxon>Glomerellales</taxon>
        <taxon>Glomerellaceae</taxon>
        <taxon>Colletotrichum</taxon>
        <taxon>Colletotrichum orbiculare species complex</taxon>
    </lineage>
</organism>
<comment type="caution">
    <text evidence="2">The sequence shown here is derived from an EMBL/GenBank/DDBJ whole genome shotgun (WGS) entry which is preliminary data.</text>
</comment>
<protein>
    <submittedName>
        <fullName evidence="2">Uncharacterized protein</fullName>
    </submittedName>
</protein>
<feature type="compositionally biased region" description="Basic and acidic residues" evidence="1">
    <location>
        <begin position="148"/>
        <end position="165"/>
    </location>
</feature>
<reference evidence="2 3" key="1">
    <citation type="submission" date="2018-11" db="EMBL/GenBank/DDBJ databases">
        <title>Genome sequence and assembly of Colletotrichum spinosum.</title>
        <authorList>
            <person name="Gan P."/>
            <person name="Shirasu K."/>
        </authorList>
    </citation>
    <scope>NUCLEOTIDE SEQUENCE [LARGE SCALE GENOMIC DNA]</scope>
    <source>
        <strain evidence="2 3">CBS 515.97</strain>
    </source>
</reference>
<gene>
    <name evidence="2" type="ORF">C8035_v010624</name>
</gene>
<dbReference type="CDD" id="cd23703">
    <property type="entry name" value="mS26_PET12"/>
    <property type="match status" value="1"/>
</dbReference>
<feature type="compositionally biased region" description="Basic and acidic residues" evidence="1">
    <location>
        <begin position="72"/>
        <end position="91"/>
    </location>
</feature>
<feature type="region of interest" description="Disordered" evidence="1">
    <location>
        <begin position="138"/>
        <end position="165"/>
    </location>
</feature>
<feature type="compositionally biased region" description="Basic and acidic residues" evidence="1">
    <location>
        <begin position="98"/>
        <end position="114"/>
    </location>
</feature>
<dbReference type="AlphaFoldDB" id="A0A4R8QEK8"/>
<dbReference type="Proteomes" id="UP000295083">
    <property type="component" value="Unassembled WGS sequence"/>
</dbReference>
<dbReference type="Pfam" id="PF26163">
    <property type="entry name" value="mS26"/>
    <property type="match status" value="1"/>
</dbReference>
<dbReference type="InterPro" id="IPR058940">
    <property type="entry name" value="mS26_fungi"/>
</dbReference>
<dbReference type="EMBL" id="QAPG01000053">
    <property type="protein sequence ID" value="TDZ34454.1"/>
    <property type="molecule type" value="Genomic_DNA"/>
</dbReference>
<keyword evidence="3" id="KW-1185">Reference proteome</keyword>
<name>A0A4R8QEK8_9PEZI</name>